<feature type="domain" description="Fungal-type protein kinase" evidence="1">
    <location>
        <begin position="179"/>
        <end position="511"/>
    </location>
</feature>
<sequence length="688" mass="79045">MAESDENSHDSVDRPHMTALLYYLQSSLASHSDSSTKSKRVRCQLDCRRETVIADLGNMVPEVDLDWFFENLLPPLPKGIDISTVIKQLQELGAITEDGWAGFSCDPKAERRHEDIVFAQLGPVFQAILDAVKELHPSLQQTFTLLFQPTRLPLSERGRSTKPDNCWVSVEDFENIMKDPTRFYTWYTIAGPAEDKRLAESSREQRNKNVAQIIYNLQQIMSLDPCRRFTFGTTMQNRQMRVWFACRGVVLTTKACDFLKDRHRLVHLFISFAFSSRQDFGWDPTIICIDPEFSPPDRRKRRVYEIEVRNDTGEVKFYKTVRILADYAADSTVSRATRVWLVEDDKGDQYVLKDVWLDMDRLPEHEIRTQLLDDVLKECGPDDQATLKRHLLTPHICGKVFVDGVIDTTDGMMRKEVLQLSHASVFTLKLESIANPLRQSCDPASASVVTHSHSNRKSQTKPPMAILQQTLSFRHKYHYRIVFAEHGHTLFEEKSLLNVYIILTDLLTAVESTEILAVGTFIPMTKTILAASLETLNMREDGTLDFMASEVISQSWDYLPIPPEDDDEDDIQPAPFAYNPLHDLESCWWLLVYILFHNEDASNVLSDPNCISQRRNLINSLFTRRPDTTWRSKFMRNYKAISIKHTSLSPSLTPTVRTISLMANRLIRAFALYLGYDTEYVLEGKGVR</sequence>
<dbReference type="PANTHER" id="PTHR38248:SF2">
    <property type="entry name" value="FUNK1 11"/>
    <property type="match status" value="1"/>
</dbReference>
<dbReference type="Proteomes" id="UP001176059">
    <property type="component" value="Unassembled WGS sequence"/>
</dbReference>
<evidence type="ECO:0000259" key="1">
    <source>
        <dbReference type="Pfam" id="PF17667"/>
    </source>
</evidence>
<comment type="caution">
    <text evidence="2">The sequence shown here is derived from an EMBL/GenBank/DDBJ whole genome shotgun (WGS) entry which is preliminary data.</text>
</comment>
<organism evidence="2 3">
    <name type="scientific">Lentinula guzmanii</name>
    <dbReference type="NCBI Taxonomy" id="2804957"/>
    <lineage>
        <taxon>Eukaryota</taxon>
        <taxon>Fungi</taxon>
        <taxon>Dikarya</taxon>
        <taxon>Basidiomycota</taxon>
        <taxon>Agaricomycotina</taxon>
        <taxon>Agaricomycetes</taxon>
        <taxon>Agaricomycetidae</taxon>
        <taxon>Agaricales</taxon>
        <taxon>Marasmiineae</taxon>
        <taxon>Omphalotaceae</taxon>
        <taxon>Lentinula</taxon>
    </lineage>
</organism>
<dbReference type="Pfam" id="PF17667">
    <property type="entry name" value="Pkinase_fungal"/>
    <property type="match status" value="1"/>
</dbReference>
<dbReference type="PANTHER" id="PTHR38248">
    <property type="entry name" value="FUNK1 6"/>
    <property type="match status" value="1"/>
</dbReference>
<protein>
    <recommendedName>
        <fullName evidence="1">Fungal-type protein kinase domain-containing protein</fullName>
    </recommendedName>
</protein>
<reference evidence="2" key="2">
    <citation type="journal article" date="2023" name="Proc. Natl. Acad. Sci. U.S.A.">
        <title>A global phylogenomic analysis of the shiitake genus Lentinula.</title>
        <authorList>
            <person name="Sierra-Patev S."/>
            <person name="Min B."/>
            <person name="Naranjo-Ortiz M."/>
            <person name="Looney B."/>
            <person name="Konkel Z."/>
            <person name="Slot J.C."/>
            <person name="Sakamoto Y."/>
            <person name="Steenwyk J.L."/>
            <person name="Rokas A."/>
            <person name="Carro J."/>
            <person name="Camarero S."/>
            <person name="Ferreira P."/>
            <person name="Molpeceres G."/>
            <person name="Ruiz-Duenas F.J."/>
            <person name="Serrano A."/>
            <person name="Henrissat B."/>
            <person name="Drula E."/>
            <person name="Hughes K.W."/>
            <person name="Mata J.L."/>
            <person name="Ishikawa N.K."/>
            <person name="Vargas-Isla R."/>
            <person name="Ushijima S."/>
            <person name="Smith C.A."/>
            <person name="Donoghue J."/>
            <person name="Ahrendt S."/>
            <person name="Andreopoulos W."/>
            <person name="He G."/>
            <person name="LaButti K."/>
            <person name="Lipzen A."/>
            <person name="Ng V."/>
            <person name="Riley R."/>
            <person name="Sandor L."/>
            <person name="Barry K."/>
            <person name="Martinez A.T."/>
            <person name="Xiao Y."/>
            <person name="Gibbons J.G."/>
            <person name="Terashima K."/>
            <person name="Grigoriev I.V."/>
            <person name="Hibbett D."/>
        </authorList>
    </citation>
    <scope>NUCLEOTIDE SEQUENCE</scope>
    <source>
        <strain evidence="2">ET3784</strain>
    </source>
</reference>
<keyword evidence="3" id="KW-1185">Reference proteome</keyword>
<dbReference type="InterPro" id="IPR040976">
    <property type="entry name" value="Pkinase_fungal"/>
</dbReference>
<proteinExistence type="predicted"/>
<evidence type="ECO:0000313" key="3">
    <source>
        <dbReference type="Proteomes" id="UP001176059"/>
    </source>
</evidence>
<dbReference type="EMBL" id="JANVFO010000011">
    <property type="protein sequence ID" value="KAJ3734977.1"/>
    <property type="molecule type" value="Genomic_DNA"/>
</dbReference>
<evidence type="ECO:0000313" key="2">
    <source>
        <dbReference type="EMBL" id="KAJ3734977.1"/>
    </source>
</evidence>
<gene>
    <name evidence="2" type="ORF">DFJ43DRAFT_1151620</name>
</gene>
<dbReference type="AlphaFoldDB" id="A0AA38JDI2"/>
<accession>A0AA38JDI2</accession>
<reference evidence="2" key="1">
    <citation type="submission" date="2022-08" db="EMBL/GenBank/DDBJ databases">
        <authorList>
            <consortium name="DOE Joint Genome Institute"/>
            <person name="Min B."/>
            <person name="Sierra-Patev S."/>
            <person name="Naranjo-Ortiz M."/>
            <person name="Looney B."/>
            <person name="Konkel Z."/>
            <person name="Slot J.C."/>
            <person name="Sakamoto Y."/>
            <person name="Steenwyk J.L."/>
            <person name="Rokas A."/>
            <person name="Carro J."/>
            <person name="Camarero S."/>
            <person name="Ferreira P."/>
            <person name="Molpeceres G."/>
            <person name="Ruiz-duenas F.J."/>
            <person name="Serrano A."/>
            <person name="Henrissat B."/>
            <person name="Drula E."/>
            <person name="Hughes K.W."/>
            <person name="Mata J.L."/>
            <person name="Ishikawa N.K."/>
            <person name="Vargas-Isla R."/>
            <person name="Ushijima S."/>
            <person name="Smith C.A."/>
            <person name="Ahrendt S."/>
            <person name="Andreopoulos W."/>
            <person name="He G."/>
            <person name="LaButti K."/>
            <person name="Lipzen A."/>
            <person name="Ng V."/>
            <person name="Riley R."/>
            <person name="Sandor L."/>
            <person name="Barry K."/>
            <person name="Martinez A.T."/>
            <person name="Xiao Y."/>
            <person name="Gibbons J.G."/>
            <person name="Terashima K."/>
            <person name="Hibbett D.S."/>
            <person name="Grigoriev I.V."/>
        </authorList>
    </citation>
    <scope>NUCLEOTIDE SEQUENCE</scope>
    <source>
        <strain evidence="2">ET3784</strain>
    </source>
</reference>
<name>A0AA38JDI2_9AGAR</name>